<keyword evidence="6 9" id="KW-1133">Transmembrane helix</keyword>
<dbReference type="FunCoup" id="R7TA79">
    <property type="interactions" value="418"/>
</dbReference>
<organism evidence="12">
    <name type="scientific">Capitella teleta</name>
    <name type="common">Polychaete worm</name>
    <dbReference type="NCBI Taxonomy" id="283909"/>
    <lineage>
        <taxon>Eukaryota</taxon>
        <taxon>Metazoa</taxon>
        <taxon>Spiralia</taxon>
        <taxon>Lophotrochozoa</taxon>
        <taxon>Annelida</taxon>
        <taxon>Polychaeta</taxon>
        <taxon>Sedentaria</taxon>
        <taxon>Scolecida</taxon>
        <taxon>Capitellidae</taxon>
        <taxon>Capitella</taxon>
    </lineage>
</organism>
<evidence type="ECO:0000256" key="4">
    <source>
        <dbReference type="ARBA" id="ARBA00022692"/>
    </source>
</evidence>
<feature type="domain" description="Cation efflux protein transmembrane" evidence="10">
    <location>
        <begin position="11"/>
        <end position="268"/>
    </location>
</feature>
<dbReference type="NCBIfam" id="TIGR01297">
    <property type="entry name" value="CDF"/>
    <property type="match status" value="1"/>
</dbReference>
<dbReference type="STRING" id="283909.R7TA79"/>
<reference evidence="13" key="3">
    <citation type="submission" date="2015-06" db="UniProtKB">
        <authorList>
            <consortium name="EnsemblMetazoa"/>
        </authorList>
    </citation>
    <scope>IDENTIFICATION</scope>
</reference>
<dbReference type="Pfam" id="PF16916">
    <property type="entry name" value="ZT_dimer"/>
    <property type="match status" value="1"/>
</dbReference>
<keyword evidence="5" id="KW-0862">Zinc</keyword>
<dbReference type="GO" id="GO:0010312">
    <property type="term" value="P:detoxification of zinc ion"/>
    <property type="evidence" value="ECO:0007669"/>
    <property type="project" value="TreeGrafter"/>
</dbReference>
<sequence length="416" mass="45487">MGKYTGKSCRLIIMLSLTFAFFLVEMIYGHLTNSLALVSDSYHMLSDVVALLVGLASVRISKWDSAKNTYGWARAEVLGATINSVFLIALCFTIFVEAIQRVIHDDHIHNPDWMLYVGIVGLVVNLIGLVLFSHHSHGHSHGGGGHGHSHGFGGSSNKKTEAKAEKEGLVQSTEETANGGATVQQASSQEDVRVISPGSTAQLNMRAVFLHVLGDALGSVIVIISALIIKYVDADWKFKVDPAMSMAMVLIILCTTIPLLKQSAMILLQTAPTHIQVQEIQEKLISKVEGVLAVHEFHVWQLAGNRIIASAHIRCQNLRDYMRIAEEVKMFFHDEGIHSTTIQPEFVEFEEISGRDCVLECGPDKNCFPDTCCSNKKDAPPAQGVRLRTRNGEGGDGEEVEEEEAAEDDVAVTIAE</sequence>
<keyword evidence="14" id="KW-1185">Reference proteome</keyword>
<dbReference type="SUPFAM" id="SSF160240">
    <property type="entry name" value="Cation efflux protein cytoplasmic domain-like"/>
    <property type="match status" value="1"/>
</dbReference>
<feature type="transmembrane region" description="Helical" evidence="9">
    <location>
        <begin position="12"/>
        <end position="30"/>
    </location>
</feature>
<feature type="transmembrane region" description="Helical" evidence="9">
    <location>
        <begin position="42"/>
        <end position="60"/>
    </location>
</feature>
<keyword evidence="3" id="KW-0813">Transport</keyword>
<evidence type="ECO:0000256" key="5">
    <source>
        <dbReference type="ARBA" id="ARBA00022833"/>
    </source>
</evidence>
<feature type="compositionally biased region" description="Acidic residues" evidence="8">
    <location>
        <begin position="395"/>
        <end position="410"/>
    </location>
</feature>
<dbReference type="InterPro" id="IPR058533">
    <property type="entry name" value="Cation_efflux_TM"/>
</dbReference>
<dbReference type="Gene3D" id="1.20.1510.10">
    <property type="entry name" value="Cation efflux protein transmembrane domain"/>
    <property type="match status" value="1"/>
</dbReference>
<evidence type="ECO:0008006" key="15">
    <source>
        <dbReference type="Google" id="ProtNLM"/>
    </source>
</evidence>
<keyword evidence="7 9" id="KW-0472">Membrane</keyword>
<gene>
    <name evidence="12" type="ORF">CAPTEDRAFT_151660</name>
</gene>
<reference evidence="12 14" key="2">
    <citation type="journal article" date="2013" name="Nature">
        <title>Insights into bilaterian evolution from three spiralian genomes.</title>
        <authorList>
            <person name="Simakov O."/>
            <person name="Marletaz F."/>
            <person name="Cho S.J."/>
            <person name="Edsinger-Gonzales E."/>
            <person name="Havlak P."/>
            <person name="Hellsten U."/>
            <person name="Kuo D.H."/>
            <person name="Larsson T."/>
            <person name="Lv J."/>
            <person name="Arendt D."/>
            <person name="Savage R."/>
            <person name="Osoegawa K."/>
            <person name="de Jong P."/>
            <person name="Grimwood J."/>
            <person name="Chapman J.A."/>
            <person name="Shapiro H."/>
            <person name="Aerts A."/>
            <person name="Otillar R.P."/>
            <person name="Terry A.Y."/>
            <person name="Boore J.L."/>
            <person name="Grigoriev I.V."/>
            <person name="Lindberg D.R."/>
            <person name="Seaver E.C."/>
            <person name="Weisblat D.A."/>
            <person name="Putnam N.H."/>
            <person name="Rokhsar D.S."/>
        </authorList>
    </citation>
    <scope>NUCLEOTIDE SEQUENCE</scope>
    <source>
        <strain evidence="12 14">I ESC-2004</strain>
    </source>
</reference>
<evidence type="ECO:0000256" key="3">
    <source>
        <dbReference type="ARBA" id="ARBA00022448"/>
    </source>
</evidence>
<feature type="region of interest" description="Disordered" evidence="8">
    <location>
        <begin position="163"/>
        <end position="191"/>
    </location>
</feature>
<comment type="subcellular location">
    <subcellularLocation>
        <location evidence="1">Membrane</location>
        <topology evidence="1">Multi-pass membrane protein</topology>
    </subcellularLocation>
</comment>
<evidence type="ECO:0000256" key="7">
    <source>
        <dbReference type="ARBA" id="ARBA00023136"/>
    </source>
</evidence>
<dbReference type="GO" id="GO:0006882">
    <property type="term" value="P:intracellular zinc ion homeostasis"/>
    <property type="evidence" value="ECO:0007669"/>
    <property type="project" value="TreeGrafter"/>
</dbReference>
<dbReference type="GO" id="GO:0016020">
    <property type="term" value="C:membrane"/>
    <property type="evidence" value="ECO:0007669"/>
    <property type="project" value="UniProtKB-SubCell"/>
</dbReference>
<name>R7TA79_CAPTE</name>
<dbReference type="OMA" id="CLFHQHG"/>
<dbReference type="PANTHER" id="PTHR45820:SF4">
    <property type="entry name" value="ZINC TRANSPORTER 63C, ISOFORM F"/>
    <property type="match status" value="1"/>
</dbReference>
<feature type="compositionally biased region" description="Polar residues" evidence="8">
    <location>
        <begin position="170"/>
        <end position="189"/>
    </location>
</feature>
<dbReference type="InterPro" id="IPR002524">
    <property type="entry name" value="Cation_efflux"/>
</dbReference>
<dbReference type="EMBL" id="KB310836">
    <property type="protein sequence ID" value="ELT90648.1"/>
    <property type="molecule type" value="Genomic_DNA"/>
</dbReference>
<keyword evidence="4 9" id="KW-0812">Transmembrane</keyword>
<dbReference type="GO" id="GO:0005385">
    <property type="term" value="F:zinc ion transmembrane transporter activity"/>
    <property type="evidence" value="ECO:0007669"/>
    <property type="project" value="TreeGrafter"/>
</dbReference>
<dbReference type="InterPro" id="IPR027470">
    <property type="entry name" value="Cation_efflux_CTD"/>
</dbReference>
<evidence type="ECO:0000256" key="9">
    <source>
        <dbReference type="SAM" id="Phobius"/>
    </source>
</evidence>
<evidence type="ECO:0000259" key="10">
    <source>
        <dbReference type="Pfam" id="PF01545"/>
    </source>
</evidence>
<evidence type="ECO:0000256" key="1">
    <source>
        <dbReference type="ARBA" id="ARBA00004141"/>
    </source>
</evidence>
<evidence type="ECO:0000256" key="6">
    <source>
        <dbReference type="ARBA" id="ARBA00022989"/>
    </source>
</evidence>
<proteinExistence type="inferred from homology"/>
<dbReference type="InterPro" id="IPR036837">
    <property type="entry name" value="Cation_efflux_CTD_sf"/>
</dbReference>
<reference evidence="14" key="1">
    <citation type="submission" date="2012-12" db="EMBL/GenBank/DDBJ databases">
        <authorList>
            <person name="Hellsten U."/>
            <person name="Grimwood J."/>
            <person name="Chapman J.A."/>
            <person name="Shapiro H."/>
            <person name="Aerts A."/>
            <person name="Otillar R.P."/>
            <person name="Terry A.Y."/>
            <person name="Boore J.L."/>
            <person name="Simakov O."/>
            <person name="Marletaz F."/>
            <person name="Cho S.-J."/>
            <person name="Edsinger-Gonzales E."/>
            <person name="Havlak P."/>
            <person name="Kuo D.-H."/>
            <person name="Larsson T."/>
            <person name="Lv J."/>
            <person name="Arendt D."/>
            <person name="Savage R."/>
            <person name="Osoegawa K."/>
            <person name="de Jong P."/>
            <person name="Lindberg D.R."/>
            <person name="Seaver E.C."/>
            <person name="Weisblat D.A."/>
            <person name="Putnam N.H."/>
            <person name="Grigoriev I.V."/>
            <person name="Rokhsar D.S."/>
        </authorList>
    </citation>
    <scope>NUCLEOTIDE SEQUENCE</scope>
    <source>
        <strain evidence="14">I ESC-2004</strain>
    </source>
</reference>
<feature type="domain" description="Cation efflux protein cytoplasmic" evidence="11">
    <location>
        <begin position="274"/>
        <end position="345"/>
    </location>
</feature>
<dbReference type="SUPFAM" id="SSF161111">
    <property type="entry name" value="Cation efflux protein transmembrane domain-like"/>
    <property type="match status" value="1"/>
</dbReference>
<evidence type="ECO:0000313" key="12">
    <source>
        <dbReference type="EMBL" id="ELT90648.1"/>
    </source>
</evidence>
<dbReference type="EMBL" id="AMQN01003072">
    <property type="status" value="NOT_ANNOTATED_CDS"/>
    <property type="molecule type" value="Genomic_DNA"/>
</dbReference>
<comment type="similarity">
    <text evidence="2">Belongs to the cation diffusion facilitator (CDF) transporter (TC 2.A.4) family. SLC30A subfamily.</text>
</comment>
<dbReference type="OrthoDB" id="29444at2759"/>
<accession>R7TA79</accession>
<feature type="transmembrane region" description="Helical" evidence="9">
    <location>
        <begin position="208"/>
        <end position="231"/>
    </location>
</feature>
<dbReference type="Pfam" id="PF01545">
    <property type="entry name" value="Cation_efflux"/>
    <property type="match status" value="1"/>
</dbReference>
<dbReference type="AlphaFoldDB" id="R7TA79"/>
<feature type="transmembrane region" description="Helical" evidence="9">
    <location>
        <begin position="115"/>
        <end position="132"/>
    </location>
</feature>
<evidence type="ECO:0000313" key="14">
    <source>
        <dbReference type="Proteomes" id="UP000014760"/>
    </source>
</evidence>
<dbReference type="EnsemblMetazoa" id="CapteT151660">
    <property type="protein sequence ID" value="CapteP151660"/>
    <property type="gene ID" value="CapteG151660"/>
</dbReference>
<dbReference type="PANTHER" id="PTHR45820">
    <property type="entry name" value="FI23527P1"/>
    <property type="match status" value="1"/>
</dbReference>
<feature type="transmembrane region" description="Helical" evidence="9">
    <location>
        <begin position="72"/>
        <end position="95"/>
    </location>
</feature>
<evidence type="ECO:0000256" key="8">
    <source>
        <dbReference type="SAM" id="MobiDB-lite"/>
    </source>
</evidence>
<dbReference type="InterPro" id="IPR027469">
    <property type="entry name" value="Cation_efflux_TMD_sf"/>
</dbReference>
<evidence type="ECO:0000259" key="11">
    <source>
        <dbReference type="Pfam" id="PF16916"/>
    </source>
</evidence>
<protein>
    <recommendedName>
        <fullName evidence="15">Zinc transporter 1</fullName>
    </recommendedName>
</protein>
<dbReference type="HOGENOM" id="CLU_013430_4_3_1"/>
<evidence type="ECO:0000313" key="13">
    <source>
        <dbReference type="EnsemblMetazoa" id="CapteP151660"/>
    </source>
</evidence>
<evidence type="ECO:0000256" key="2">
    <source>
        <dbReference type="ARBA" id="ARBA00008873"/>
    </source>
</evidence>
<dbReference type="Proteomes" id="UP000014760">
    <property type="component" value="Unassembled WGS sequence"/>
</dbReference>
<feature type="transmembrane region" description="Helical" evidence="9">
    <location>
        <begin position="243"/>
        <end position="260"/>
    </location>
</feature>
<feature type="region of interest" description="Disordered" evidence="8">
    <location>
        <begin position="376"/>
        <end position="416"/>
    </location>
</feature>